<dbReference type="EMBL" id="RPFW01000010">
    <property type="protein sequence ID" value="TVZ00121.1"/>
    <property type="molecule type" value="Genomic_DNA"/>
</dbReference>
<name>A0A6P2BNM2_9ACTN</name>
<comment type="caution">
    <text evidence="1">The sequence shown here is derived from an EMBL/GenBank/DDBJ whole genome shotgun (WGS) entry which is preliminary data.</text>
</comment>
<evidence type="ECO:0000313" key="2">
    <source>
        <dbReference type="Proteomes" id="UP000460272"/>
    </source>
</evidence>
<evidence type="ECO:0000313" key="1">
    <source>
        <dbReference type="EMBL" id="TVZ00121.1"/>
    </source>
</evidence>
<gene>
    <name evidence="1" type="ORF">EAS64_39355</name>
</gene>
<dbReference type="AlphaFoldDB" id="A0A6P2BNM2"/>
<protein>
    <submittedName>
        <fullName evidence="1">Uncharacterized protein</fullName>
    </submittedName>
</protein>
<proteinExistence type="predicted"/>
<keyword evidence="2" id="KW-1185">Reference proteome</keyword>
<reference evidence="1 2" key="1">
    <citation type="submission" date="2018-11" db="EMBL/GenBank/DDBJ databases">
        <title>Trebonia kvetii gen.nov., sp.nov., a novel acidophilic actinobacterium, and proposal of the new actinobacterial family Treboniaceae fam. nov.</title>
        <authorList>
            <person name="Rapoport D."/>
            <person name="Sagova-Mareckova M."/>
            <person name="Sedlacek I."/>
            <person name="Provaznik J."/>
            <person name="Kralova S."/>
            <person name="Pavlinic D."/>
            <person name="Benes V."/>
            <person name="Kopecky J."/>
        </authorList>
    </citation>
    <scope>NUCLEOTIDE SEQUENCE [LARGE SCALE GENOMIC DNA]</scope>
    <source>
        <strain evidence="1 2">15Tr583</strain>
    </source>
</reference>
<accession>A0A6P2BNM2</accession>
<organism evidence="1 2">
    <name type="scientific">Trebonia kvetii</name>
    <dbReference type="NCBI Taxonomy" id="2480626"/>
    <lineage>
        <taxon>Bacteria</taxon>
        <taxon>Bacillati</taxon>
        <taxon>Actinomycetota</taxon>
        <taxon>Actinomycetes</taxon>
        <taxon>Streptosporangiales</taxon>
        <taxon>Treboniaceae</taxon>
        <taxon>Trebonia</taxon>
    </lineage>
</organism>
<sequence length="330" mass="33902">MAGQGRQDRHTAARVVPAVSGGKPDRFDTLKRRYDFHFGEAIRAGLQGSHDKAAGHSGQALLISRKLCADAADPALHAPELAAALCAHARYGGGAWQAIAMLTESAGHYAALAEADPAAYEVPRIDVLTRIALASDAAGNTGDAIGLLREVVGMYLKAPAADQEERDIGLARARFHLGRCLLASGQHGDGLAETEAGLELAAGVLERLAVVTRGDDPPYPPEAVVTREPGWLVAAPRYLQLAAPDWAAAAVRAMTLLAADGQLALAATAARTAVLVSGGLADLGGDLLRDVHAAIAARAAAITAEAGQHAYGCVRAGKAAHAPVQSDLGV</sequence>
<dbReference type="Proteomes" id="UP000460272">
    <property type="component" value="Unassembled WGS sequence"/>
</dbReference>